<dbReference type="OrthoDB" id="1109562at2759"/>
<proteinExistence type="predicted"/>
<comment type="caution">
    <text evidence="2">The sequence shown here is derived from an EMBL/GenBank/DDBJ whole genome shotgun (WGS) entry which is preliminary data.</text>
</comment>
<dbReference type="InterPro" id="IPR001810">
    <property type="entry name" value="F-box_dom"/>
</dbReference>
<evidence type="ECO:0000313" key="3">
    <source>
        <dbReference type="Proteomes" id="UP000694251"/>
    </source>
</evidence>
<dbReference type="PANTHER" id="PTHR31293:SF22">
    <property type="entry name" value="BNAC06G06520D PROTEIN"/>
    <property type="match status" value="1"/>
</dbReference>
<feature type="domain" description="F-box" evidence="1">
    <location>
        <begin position="13"/>
        <end position="61"/>
    </location>
</feature>
<name>A0A8T1ZW42_ARASU</name>
<dbReference type="Pfam" id="PF24758">
    <property type="entry name" value="LRR_At5g56370"/>
    <property type="match status" value="1"/>
</dbReference>
<evidence type="ECO:0000259" key="1">
    <source>
        <dbReference type="PROSITE" id="PS50181"/>
    </source>
</evidence>
<evidence type="ECO:0000313" key="2">
    <source>
        <dbReference type="EMBL" id="KAG7564381.1"/>
    </source>
</evidence>
<dbReference type="InterPro" id="IPR006566">
    <property type="entry name" value="FBD"/>
</dbReference>
<gene>
    <name evidence="2" type="ORF">ISN44_As10g011490</name>
</gene>
<organism evidence="2 3">
    <name type="scientific">Arabidopsis suecica</name>
    <name type="common">Swedish thale-cress</name>
    <name type="synonym">Cardaminopsis suecica</name>
    <dbReference type="NCBI Taxonomy" id="45249"/>
    <lineage>
        <taxon>Eukaryota</taxon>
        <taxon>Viridiplantae</taxon>
        <taxon>Streptophyta</taxon>
        <taxon>Embryophyta</taxon>
        <taxon>Tracheophyta</taxon>
        <taxon>Spermatophyta</taxon>
        <taxon>Magnoliopsida</taxon>
        <taxon>eudicotyledons</taxon>
        <taxon>Gunneridae</taxon>
        <taxon>Pentapetalae</taxon>
        <taxon>rosids</taxon>
        <taxon>malvids</taxon>
        <taxon>Brassicales</taxon>
        <taxon>Brassicaceae</taxon>
        <taxon>Camelineae</taxon>
        <taxon>Arabidopsis</taxon>
    </lineage>
</organism>
<dbReference type="SMART" id="SM00256">
    <property type="entry name" value="FBOX"/>
    <property type="match status" value="1"/>
</dbReference>
<sequence length="446" mass="50967">MGHVEEVAKHLNPGSLDCLPDDLLVQILSFLPTKQAISTSVLSKRWRTLFAFTHNLDFDEPASDHKWDQWKERDIRNRFRDFVDRTLAFHGCNHIKKFSLKRRYTYKDRGDVDRWICNALERSVSDLHLRIESELYWQSGLPTQVFTSTTLVKLSLGTGLDCLRILPDTSLPSLKVLFLDFVLFKNDQLSNVLLPACPALEDLTIHHTYPYVISSKSIKKLSLTVHSSYYVDRSSILTLDTPSVVDLYYSDLPRRKSPHCNLDSLAKATLDLHFLEDGKRLVENDADVKNLISEIRNVKTLNLTSSAVEVISGCCKRGLPVFKNLVDLMFSSKKRHWKVLPLLLKRSPNLKTLVLSGLPHDTFGRRHRFVGIQIPSKNQIKKLSIMQYQGSETELKHISNFLAEMECLEVVKVYVAAPMDGLEKMQLTEDVLNLPTASPELKIQVL</sequence>
<dbReference type="InterPro" id="IPR055294">
    <property type="entry name" value="FBL60-like"/>
</dbReference>
<dbReference type="CDD" id="cd22160">
    <property type="entry name" value="F-box_AtFBL13-like"/>
    <property type="match status" value="1"/>
</dbReference>
<dbReference type="Pfam" id="PF00646">
    <property type="entry name" value="F-box"/>
    <property type="match status" value="1"/>
</dbReference>
<dbReference type="SMART" id="SM00579">
    <property type="entry name" value="FBD"/>
    <property type="match status" value="1"/>
</dbReference>
<protein>
    <submittedName>
        <fullName evidence="2">F-box-like domain superfamily</fullName>
    </submittedName>
</protein>
<accession>A0A8T1ZW42</accession>
<dbReference type="Proteomes" id="UP000694251">
    <property type="component" value="Chromosome 10"/>
</dbReference>
<dbReference type="InterPro" id="IPR055411">
    <property type="entry name" value="LRR_FXL15/At3g58940/PEG3-like"/>
</dbReference>
<keyword evidence="3" id="KW-1185">Reference proteome</keyword>
<reference evidence="2 3" key="1">
    <citation type="submission" date="2020-12" db="EMBL/GenBank/DDBJ databases">
        <title>Concerted genomic and epigenomic changes stabilize Arabidopsis allopolyploids.</title>
        <authorList>
            <person name="Chen Z."/>
        </authorList>
    </citation>
    <scope>NUCLEOTIDE SEQUENCE [LARGE SCALE GENOMIC DNA]</scope>
    <source>
        <strain evidence="2">As9502</strain>
        <tissue evidence="2">Leaf</tissue>
    </source>
</reference>
<dbReference type="PANTHER" id="PTHR31293">
    <property type="entry name" value="RNI-LIKE SUPERFAMILY PROTEIN"/>
    <property type="match status" value="1"/>
</dbReference>
<dbReference type="AlphaFoldDB" id="A0A8T1ZW42"/>
<dbReference type="PROSITE" id="PS50181">
    <property type="entry name" value="FBOX"/>
    <property type="match status" value="1"/>
</dbReference>
<dbReference type="EMBL" id="JAEFBJ010000010">
    <property type="protein sequence ID" value="KAG7564381.1"/>
    <property type="molecule type" value="Genomic_DNA"/>
</dbReference>
<dbReference type="InterPro" id="IPR053781">
    <property type="entry name" value="F-box_AtFBL13-like"/>
</dbReference>